<dbReference type="Pfam" id="PF00485">
    <property type="entry name" value="PRK"/>
    <property type="match status" value="1"/>
</dbReference>
<comment type="caution">
    <text evidence="2">The sequence shown here is derived from an EMBL/GenBank/DDBJ whole genome shotgun (WGS) entry which is preliminary data.</text>
</comment>
<dbReference type="InterPro" id="IPR027417">
    <property type="entry name" value="P-loop_NTPase"/>
</dbReference>
<reference evidence="2" key="1">
    <citation type="submission" date="2023-04" db="EMBL/GenBank/DDBJ databases">
        <title>Ambrosiozyma monospora NBRC 1965.</title>
        <authorList>
            <person name="Ichikawa N."/>
            <person name="Sato H."/>
            <person name="Tonouchi N."/>
        </authorList>
    </citation>
    <scope>NUCLEOTIDE SEQUENCE</scope>
    <source>
        <strain evidence="2">NBRC 1965</strain>
    </source>
</reference>
<proteinExistence type="predicted"/>
<accession>A0A9W6YU14</accession>
<sequence length="244" mass="28286">MTNSKVILIGLSGASSSGKTTVSKILTAILPNSKLIHQDDFYLPDDQIPFDKELNDQNWDCPAAFDMDKFKTTLKKLKSSQELQYSTKEKQSSDDIVKSKLSQDDIRDINELLQLNCKKLNDYKIILIDGFLMYHDQELLDILDLKLFFKTSYETLRQRRSKREYVIDNGVWVDPPLYFEQFVWPNYFKYNQGIFKAGEEQVKETGGELNEFAKSNGIVAFQNDDSSNLKLLIDEILKYILDHL</sequence>
<dbReference type="SUPFAM" id="SSF52540">
    <property type="entry name" value="P-loop containing nucleoside triphosphate hydrolases"/>
    <property type="match status" value="1"/>
</dbReference>
<evidence type="ECO:0000313" key="2">
    <source>
        <dbReference type="EMBL" id="GMG21090.1"/>
    </source>
</evidence>
<evidence type="ECO:0000259" key="1">
    <source>
        <dbReference type="Pfam" id="PF00485"/>
    </source>
</evidence>
<evidence type="ECO:0000313" key="3">
    <source>
        <dbReference type="Proteomes" id="UP001165063"/>
    </source>
</evidence>
<organism evidence="2 3">
    <name type="scientific">Ambrosiozyma monospora</name>
    <name type="common">Yeast</name>
    <name type="synonym">Endomycopsis monosporus</name>
    <dbReference type="NCBI Taxonomy" id="43982"/>
    <lineage>
        <taxon>Eukaryota</taxon>
        <taxon>Fungi</taxon>
        <taxon>Dikarya</taxon>
        <taxon>Ascomycota</taxon>
        <taxon>Saccharomycotina</taxon>
        <taxon>Pichiomycetes</taxon>
        <taxon>Pichiales</taxon>
        <taxon>Pichiaceae</taxon>
        <taxon>Ambrosiozyma</taxon>
    </lineage>
</organism>
<feature type="domain" description="Phosphoribulokinase/uridine kinase" evidence="1">
    <location>
        <begin position="8"/>
        <end position="163"/>
    </location>
</feature>
<gene>
    <name evidence="2" type="ORF">Amon01_000172100</name>
</gene>
<dbReference type="AlphaFoldDB" id="A0A9W6YU14"/>
<dbReference type="GO" id="GO:0005524">
    <property type="term" value="F:ATP binding"/>
    <property type="evidence" value="ECO:0007669"/>
    <property type="project" value="InterPro"/>
</dbReference>
<dbReference type="InterPro" id="IPR006083">
    <property type="entry name" value="PRK/URK"/>
</dbReference>
<dbReference type="EMBL" id="BSXU01000550">
    <property type="protein sequence ID" value="GMG21090.1"/>
    <property type="molecule type" value="Genomic_DNA"/>
</dbReference>
<dbReference type="Proteomes" id="UP001165063">
    <property type="component" value="Unassembled WGS sequence"/>
</dbReference>
<dbReference type="CDD" id="cd02024">
    <property type="entry name" value="NRK1"/>
    <property type="match status" value="1"/>
</dbReference>
<dbReference type="GO" id="GO:0016301">
    <property type="term" value="F:kinase activity"/>
    <property type="evidence" value="ECO:0007669"/>
    <property type="project" value="InterPro"/>
</dbReference>
<dbReference type="Gene3D" id="3.40.50.300">
    <property type="entry name" value="P-loop containing nucleotide triphosphate hydrolases"/>
    <property type="match status" value="1"/>
</dbReference>
<protein>
    <submittedName>
        <fullName evidence="2">Unnamed protein product</fullName>
    </submittedName>
</protein>
<dbReference type="OrthoDB" id="10041966at2759"/>
<keyword evidence="3" id="KW-1185">Reference proteome</keyword>
<name>A0A9W6YU14_AMBMO</name>
<dbReference type="PANTHER" id="PTHR10285">
    <property type="entry name" value="URIDINE KINASE"/>
    <property type="match status" value="1"/>
</dbReference>